<feature type="transmembrane region" description="Helical" evidence="6">
    <location>
        <begin position="178"/>
        <end position="202"/>
    </location>
</feature>
<feature type="transmembrane region" description="Helical" evidence="6">
    <location>
        <begin position="106"/>
        <end position="131"/>
    </location>
</feature>
<dbReference type="PANTHER" id="PTHR30213:SF0">
    <property type="entry name" value="UPF0761 MEMBRANE PROTEIN YIHY"/>
    <property type="match status" value="1"/>
</dbReference>
<dbReference type="PANTHER" id="PTHR30213">
    <property type="entry name" value="INNER MEMBRANE PROTEIN YHJD"/>
    <property type="match status" value="1"/>
</dbReference>
<evidence type="ECO:0000313" key="7">
    <source>
        <dbReference type="EMBL" id="VUD70242.1"/>
    </source>
</evidence>
<dbReference type="AlphaFoldDB" id="A0A509E7Y6"/>
<comment type="subcellular location">
    <subcellularLocation>
        <location evidence="1">Cell membrane</location>
        <topology evidence="1">Multi-pass membrane protein</topology>
    </subcellularLocation>
</comment>
<dbReference type="Pfam" id="PF03631">
    <property type="entry name" value="Virul_fac_BrkB"/>
    <property type="match status" value="1"/>
</dbReference>
<protein>
    <submittedName>
        <fullName evidence="7">Uncharacterized protein</fullName>
    </submittedName>
</protein>
<keyword evidence="8" id="KW-1185">Reference proteome</keyword>
<organism evidence="7 8">
    <name type="scientific">Methylobacterium symbioticum</name>
    <dbReference type="NCBI Taxonomy" id="2584084"/>
    <lineage>
        <taxon>Bacteria</taxon>
        <taxon>Pseudomonadati</taxon>
        <taxon>Pseudomonadota</taxon>
        <taxon>Alphaproteobacteria</taxon>
        <taxon>Hyphomicrobiales</taxon>
        <taxon>Methylobacteriaceae</taxon>
        <taxon>Methylobacterium</taxon>
    </lineage>
</organism>
<evidence type="ECO:0000256" key="3">
    <source>
        <dbReference type="ARBA" id="ARBA00022692"/>
    </source>
</evidence>
<feature type="transmembrane region" description="Helical" evidence="6">
    <location>
        <begin position="214"/>
        <end position="235"/>
    </location>
</feature>
<name>A0A509E7Y6_9HYPH</name>
<dbReference type="InterPro" id="IPR017039">
    <property type="entry name" value="Virul_fac_BrkB"/>
</dbReference>
<evidence type="ECO:0000256" key="2">
    <source>
        <dbReference type="ARBA" id="ARBA00022475"/>
    </source>
</evidence>
<gene>
    <name evidence="7" type="ORF">MET9862_00806</name>
</gene>
<dbReference type="NCBIfam" id="TIGR00765">
    <property type="entry name" value="yihY_not_rbn"/>
    <property type="match status" value="1"/>
</dbReference>
<accession>A0A509E7Y6</accession>
<dbReference type="Proteomes" id="UP000410984">
    <property type="component" value="Unassembled WGS sequence"/>
</dbReference>
<keyword evidence="4 6" id="KW-1133">Transmembrane helix</keyword>
<evidence type="ECO:0000256" key="5">
    <source>
        <dbReference type="ARBA" id="ARBA00023136"/>
    </source>
</evidence>
<reference evidence="7 8" key="1">
    <citation type="submission" date="2019-06" db="EMBL/GenBank/DDBJ databases">
        <authorList>
            <person name="Rodrigo-Torres L."/>
            <person name="Arahal R. D."/>
            <person name="Lucena T."/>
        </authorList>
    </citation>
    <scope>NUCLEOTIDE SEQUENCE [LARGE SCALE GENOMIC DNA]</scope>
    <source>
        <strain evidence="7 8">SB0023/3</strain>
    </source>
</reference>
<keyword evidence="2" id="KW-1003">Cell membrane</keyword>
<keyword evidence="3 6" id="KW-0812">Transmembrane</keyword>
<evidence type="ECO:0000313" key="8">
    <source>
        <dbReference type="Proteomes" id="UP000410984"/>
    </source>
</evidence>
<feature type="transmembrane region" description="Helical" evidence="6">
    <location>
        <begin position="143"/>
        <end position="166"/>
    </location>
</feature>
<feature type="transmembrane region" description="Helical" evidence="6">
    <location>
        <begin position="6"/>
        <end position="23"/>
    </location>
</feature>
<evidence type="ECO:0000256" key="6">
    <source>
        <dbReference type="SAM" id="Phobius"/>
    </source>
</evidence>
<dbReference type="EMBL" id="CABFPH010000006">
    <property type="protein sequence ID" value="VUD70242.1"/>
    <property type="molecule type" value="Genomic_DNA"/>
</dbReference>
<dbReference type="GO" id="GO:0005886">
    <property type="term" value="C:plasma membrane"/>
    <property type="evidence" value="ECO:0007669"/>
    <property type="project" value="UniProtKB-SubCell"/>
</dbReference>
<evidence type="ECO:0000256" key="1">
    <source>
        <dbReference type="ARBA" id="ARBA00004651"/>
    </source>
</evidence>
<sequence length="275" mass="29903">MTFYVLLAIFPATAALVACYGLFADVNEINRHLASLHGILPSGAVDIVGDQVKRIAETRDGTLGLTAVTGILLSLWSANGGVKSVFDALNVVYEEREKRGFIRLNLISLTFTVGALVFILLAFGAIVVLPVLFQTVGLSTDAWYVALLRWPVLLVAVLLALAALYRYGPSRDAPRWRWVTWGSALAAILWLGGSALFSWYVAHFGTYNKTYGSLGAVIGFMTWIWLSTIIVLIGAEVNAEMEHQTARDTTRGRPEPLGRREARMADTVGEAVGTS</sequence>
<dbReference type="PIRSF" id="PIRSF035875">
    <property type="entry name" value="RNase_BN"/>
    <property type="match status" value="1"/>
</dbReference>
<proteinExistence type="predicted"/>
<keyword evidence="5 6" id="KW-0472">Membrane</keyword>
<evidence type="ECO:0000256" key="4">
    <source>
        <dbReference type="ARBA" id="ARBA00022989"/>
    </source>
</evidence>